<keyword evidence="1" id="KW-0732">Signal</keyword>
<reference evidence="2 3" key="1">
    <citation type="submission" date="2015-03" db="EMBL/GenBank/DDBJ databases">
        <authorList>
            <consortium name="Pathogen Informatics"/>
            <person name="Murphy D."/>
        </authorList>
    </citation>
    <scope>NUCLEOTIDE SEQUENCE [LARGE SCALE GENOMIC DNA]</scope>
    <source>
        <strain evidence="3">type strain: CIP110231</strain>
    </source>
</reference>
<feature type="signal peptide" evidence="1">
    <location>
        <begin position="1"/>
        <end position="18"/>
    </location>
</feature>
<dbReference type="Gene3D" id="2.40.50.320">
    <property type="entry name" value="Copper binding periplasmic protein CusF"/>
    <property type="match status" value="1"/>
</dbReference>
<protein>
    <submittedName>
        <fullName evidence="2">Efflux system protein</fullName>
    </submittedName>
</protein>
<keyword evidence="3" id="KW-1185">Reference proteome</keyword>
<comment type="caution">
    <text evidence="2">The sequence shown here is derived from an EMBL/GenBank/DDBJ whole genome shotgun (WGS) entry which is preliminary data.</text>
</comment>
<dbReference type="Proteomes" id="UP000040578">
    <property type="component" value="Unassembled WGS sequence"/>
</dbReference>
<dbReference type="RefSeq" id="WP_049597761.1">
    <property type="nucleotide sequence ID" value="NZ_CPYD01000005.1"/>
</dbReference>
<evidence type="ECO:0000313" key="2">
    <source>
        <dbReference type="EMBL" id="CNE46752.1"/>
    </source>
</evidence>
<dbReference type="InterPro" id="IPR042230">
    <property type="entry name" value="CusF_sf"/>
</dbReference>
<dbReference type="Pfam" id="PF11604">
    <property type="entry name" value="CusF_Ec"/>
    <property type="match status" value="1"/>
</dbReference>
<organism evidence="2 3">
    <name type="scientific">Yersinia nurmii</name>
    <dbReference type="NCBI Taxonomy" id="685706"/>
    <lineage>
        <taxon>Bacteria</taxon>
        <taxon>Pseudomonadati</taxon>
        <taxon>Pseudomonadota</taxon>
        <taxon>Gammaproteobacteria</taxon>
        <taxon>Enterobacterales</taxon>
        <taxon>Yersiniaceae</taxon>
        <taxon>Yersinia</taxon>
    </lineage>
</organism>
<sequence>MKILIATLFLVLPTAVFSANPQAHQHMHQPDASSASVETLYQSQGKIKAWGTEGVSISHQAIPALNWPPMTMSFSLPTAGNLQPLTVGTEVDFRFRQTAQGYELVSIAPHQS</sequence>
<dbReference type="EMBL" id="CPYD01000005">
    <property type="protein sequence ID" value="CNE46752.1"/>
    <property type="molecule type" value="Genomic_DNA"/>
</dbReference>
<evidence type="ECO:0000313" key="3">
    <source>
        <dbReference type="Proteomes" id="UP000040578"/>
    </source>
</evidence>
<accession>A0ABP1YBZ7</accession>
<proteinExistence type="predicted"/>
<feature type="chain" id="PRO_5045627332" evidence="1">
    <location>
        <begin position="19"/>
        <end position="112"/>
    </location>
</feature>
<dbReference type="InterPro" id="IPR021647">
    <property type="entry name" value="CusF_Ec"/>
</dbReference>
<gene>
    <name evidence="2" type="primary">cusF</name>
    <name evidence="2" type="ORF">ERS137967_01618</name>
</gene>
<name>A0ABP1YBZ7_9GAMM</name>
<evidence type="ECO:0000256" key="1">
    <source>
        <dbReference type="SAM" id="SignalP"/>
    </source>
</evidence>